<comment type="caution">
    <text evidence="1">The sequence shown here is derived from an EMBL/GenBank/DDBJ whole genome shotgun (WGS) entry which is preliminary data.</text>
</comment>
<gene>
    <name evidence="1" type="ORF">FW778_14220</name>
</gene>
<evidence type="ECO:0000313" key="1">
    <source>
        <dbReference type="EMBL" id="KAA9038699.1"/>
    </source>
</evidence>
<keyword evidence="2" id="KW-1185">Reference proteome</keyword>
<dbReference type="RefSeq" id="WP_150415420.1">
    <property type="nucleotide sequence ID" value="NZ_VYQF01000003.1"/>
</dbReference>
<dbReference type="EMBL" id="VYQF01000003">
    <property type="protein sequence ID" value="KAA9038699.1"/>
    <property type="molecule type" value="Genomic_DNA"/>
</dbReference>
<evidence type="ECO:0000313" key="2">
    <source>
        <dbReference type="Proteomes" id="UP000326903"/>
    </source>
</evidence>
<proteinExistence type="predicted"/>
<sequence>MKKILFCCWLYGCSSQVNNKNFISGIYCREVTNEYSIGKDTLVIGPINETTYSIIHKATYQRIKERHLLPPERKFEKWTASYDEHNQTLNENKRGKIFLFDASKDILLVGSSIYKKIK</sequence>
<dbReference type="AlphaFoldDB" id="A0A5J5IFY1"/>
<accession>A0A5J5IFY1</accession>
<evidence type="ECO:0008006" key="3">
    <source>
        <dbReference type="Google" id="ProtNLM"/>
    </source>
</evidence>
<organism evidence="1 2">
    <name type="scientific">Ginsengibacter hankyongi</name>
    <dbReference type="NCBI Taxonomy" id="2607284"/>
    <lineage>
        <taxon>Bacteria</taxon>
        <taxon>Pseudomonadati</taxon>
        <taxon>Bacteroidota</taxon>
        <taxon>Chitinophagia</taxon>
        <taxon>Chitinophagales</taxon>
        <taxon>Chitinophagaceae</taxon>
        <taxon>Ginsengibacter</taxon>
    </lineage>
</organism>
<reference evidence="1 2" key="1">
    <citation type="submission" date="2019-09" db="EMBL/GenBank/DDBJ databases">
        <title>Draft genome sequence of Ginsengibacter sp. BR5-29.</title>
        <authorList>
            <person name="Im W.-T."/>
        </authorList>
    </citation>
    <scope>NUCLEOTIDE SEQUENCE [LARGE SCALE GENOMIC DNA]</scope>
    <source>
        <strain evidence="1 2">BR5-29</strain>
    </source>
</reference>
<name>A0A5J5IFY1_9BACT</name>
<protein>
    <recommendedName>
        <fullName evidence="3">Lipoprotein</fullName>
    </recommendedName>
</protein>
<dbReference type="Proteomes" id="UP000326903">
    <property type="component" value="Unassembled WGS sequence"/>
</dbReference>